<evidence type="ECO:0000256" key="9">
    <source>
        <dbReference type="SAM" id="MobiDB-lite"/>
    </source>
</evidence>
<dbReference type="Pfam" id="PF13476">
    <property type="entry name" value="AAA_23"/>
    <property type="match status" value="1"/>
</dbReference>
<keyword evidence="6" id="KW-0234">DNA repair</keyword>
<dbReference type="SUPFAM" id="SSF52540">
    <property type="entry name" value="P-loop containing nucleoside triphosphate hydrolases"/>
    <property type="match status" value="1"/>
</dbReference>
<feature type="region of interest" description="Disordered" evidence="9">
    <location>
        <begin position="888"/>
        <end position="909"/>
    </location>
</feature>
<dbReference type="Proteomes" id="UP000054558">
    <property type="component" value="Unassembled WGS sequence"/>
</dbReference>
<protein>
    <recommendedName>
        <fullName evidence="2">DNA repair protein RecN</fullName>
    </recommendedName>
    <alternativeName>
        <fullName evidence="7">Recombination protein N</fullName>
    </alternativeName>
</protein>
<evidence type="ECO:0000256" key="6">
    <source>
        <dbReference type="ARBA" id="ARBA00023204"/>
    </source>
</evidence>
<name>A0A1Y1HRM5_KLENI</name>
<organism evidence="11 12">
    <name type="scientific">Klebsormidium nitens</name>
    <name type="common">Green alga</name>
    <name type="synonym">Ulothrix nitens</name>
    <dbReference type="NCBI Taxonomy" id="105231"/>
    <lineage>
        <taxon>Eukaryota</taxon>
        <taxon>Viridiplantae</taxon>
        <taxon>Streptophyta</taxon>
        <taxon>Klebsormidiophyceae</taxon>
        <taxon>Klebsormidiales</taxon>
        <taxon>Klebsormidiaceae</taxon>
        <taxon>Klebsormidium</taxon>
    </lineage>
</organism>
<evidence type="ECO:0000313" key="12">
    <source>
        <dbReference type="Proteomes" id="UP000054558"/>
    </source>
</evidence>
<evidence type="ECO:0000256" key="7">
    <source>
        <dbReference type="ARBA" id="ARBA00033408"/>
    </source>
</evidence>
<dbReference type="GO" id="GO:0005524">
    <property type="term" value="F:ATP binding"/>
    <property type="evidence" value="ECO:0007669"/>
    <property type="project" value="UniProtKB-KW"/>
</dbReference>
<keyword evidence="12" id="KW-1185">Reference proteome</keyword>
<dbReference type="InterPro" id="IPR038729">
    <property type="entry name" value="Rad50/SbcC_AAA"/>
</dbReference>
<keyword evidence="4" id="KW-0227">DNA damage</keyword>
<keyword evidence="8" id="KW-0175">Coiled coil</keyword>
<dbReference type="GO" id="GO:0006310">
    <property type="term" value="P:DNA recombination"/>
    <property type="evidence" value="ECO:0007669"/>
    <property type="project" value="InterPro"/>
</dbReference>
<sequence length="909" mass="97069">MGSQRAVSYGGAHKTVRLRGCFLGSFGGGFHSKFMENFNTHFGGAYHTHKGSSWEALRMLGVPAHNWDNEAWAGWQGLPEKKRARIIRSAIDMGCERRSNNDVMPGEKIHLRGNAMLSLDKPDLVMNGKSAAIQELSQHFSGPSQTVGEGQKVLGTEQLEKSTAGDESESKNGAVTNGVLRNDAVSISSEGAGAGTHRFGAEPEGGLAWLQELSISNFALVEEQIVMFSPGLNVITGESGSGKTILLQALGQILGASLAEDSIRPPATSATLEGRFVLAPMLRPILAFHLDGNPTAVIATLGDAGTSMLGGPVQLVLAREILGRGDENGPGKGGDDRRAGKARSVCKINGALVPLKVLRRVGAMLVDVNGQNSQATLRSEASQLEMLDRHAGASSYREQFAQLTERARAIWREMEELGKGGQREEKELTELVEEVGALGMDYGDEETWRNELKQQEAEQAAADHCRAVHSLMSEAGSSGRGVSPSGRGGAGIKGSLRAVVRELQSIVGESDDGEVVTWSGEASGSDVSDALDMVVEAQALLEAAEARVQEFASGLRFSESRALQLKQRLRQLQKLLRRYDVETADELLEKAEEAEERLNGKGDAEVRREALQAEWESLVPALCKTALELSLQRRRAAEGLRQAVEEALKQLAMERSRFHVDVAWVKGSASPANLDAADEDELDEDEFEEDDFEEEDDVFDESESEDEPPPILIDKGLLRVPDAGQVGEAASEYYHFTSSGVDRVTFKLAAGAGEPLLPLSNVASGGECARVMLALKTVPGAAEGGVPVAVFDELDSGVGGRIGARLGSSLRRLASAGHQVLCVTHLPQVAAYADQHVRVVKEPGQDGRSVTRAEVLDKEEARLEEIASMLGLGIPAARDLLAGVTSNGAPSSLALDDAPPARSANQAPK</sequence>
<dbReference type="AlphaFoldDB" id="A0A1Y1HRM5"/>
<dbReference type="PANTHER" id="PTHR11059">
    <property type="entry name" value="DNA REPAIR PROTEIN RECN"/>
    <property type="match status" value="1"/>
</dbReference>
<comment type="similarity">
    <text evidence="1">Belongs to the RecN family.</text>
</comment>
<evidence type="ECO:0000256" key="2">
    <source>
        <dbReference type="ARBA" id="ARBA00021315"/>
    </source>
</evidence>
<evidence type="ECO:0000256" key="5">
    <source>
        <dbReference type="ARBA" id="ARBA00022840"/>
    </source>
</evidence>
<dbReference type="Gene3D" id="3.40.50.300">
    <property type="entry name" value="P-loop containing nucleotide triphosphate hydrolases"/>
    <property type="match status" value="2"/>
</dbReference>
<feature type="compositionally biased region" description="Acidic residues" evidence="9">
    <location>
        <begin position="676"/>
        <end position="708"/>
    </location>
</feature>
<feature type="region of interest" description="Disordered" evidence="9">
    <location>
        <begin position="672"/>
        <end position="713"/>
    </location>
</feature>
<evidence type="ECO:0000259" key="10">
    <source>
        <dbReference type="Pfam" id="PF13476"/>
    </source>
</evidence>
<dbReference type="GO" id="GO:0016887">
    <property type="term" value="F:ATP hydrolysis activity"/>
    <property type="evidence" value="ECO:0007669"/>
    <property type="project" value="InterPro"/>
</dbReference>
<keyword evidence="5" id="KW-0067">ATP-binding</keyword>
<feature type="coiled-coil region" evidence="8">
    <location>
        <begin position="527"/>
        <end position="604"/>
    </location>
</feature>
<accession>A0A1Y1HRM5</accession>
<evidence type="ECO:0000256" key="4">
    <source>
        <dbReference type="ARBA" id="ARBA00022763"/>
    </source>
</evidence>
<dbReference type="InterPro" id="IPR004604">
    <property type="entry name" value="DNA_recomb/repair_RecN"/>
</dbReference>
<evidence type="ECO:0000313" key="11">
    <source>
        <dbReference type="EMBL" id="GAQ81284.1"/>
    </source>
</evidence>
<dbReference type="PANTHER" id="PTHR11059:SF0">
    <property type="entry name" value="DNA REPAIR PROTEIN RECN"/>
    <property type="match status" value="1"/>
</dbReference>
<dbReference type="GO" id="GO:0006302">
    <property type="term" value="P:double-strand break repair"/>
    <property type="evidence" value="ECO:0007669"/>
    <property type="project" value="InterPro"/>
</dbReference>
<evidence type="ECO:0000256" key="8">
    <source>
        <dbReference type="SAM" id="Coils"/>
    </source>
</evidence>
<dbReference type="STRING" id="105231.A0A1Y1HRM5"/>
<dbReference type="CDD" id="cd03241">
    <property type="entry name" value="ABC_RecN"/>
    <property type="match status" value="1"/>
</dbReference>
<dbReference type="InterPro" id="IPR027417">
    <property type="entry name" value="P-loop_NTPase"/>
</dbReference>
<reference evidence="11 12" key="1">
    <citation type="journal article" date="2014" name="Nat. Commun.">
        <title>Klebsormidium flaccidum genome reveals primary factors for plant terrestrial adaptation.</title>
        <authorList>
            <person name="Hori K."/>
            <person name="Maruyama F."/>
            <person name="Fujisawa T."/>
            <person name="Togashi T."/>
            <person name="Yamamoto N."/>
            <person name="Seo M."/>
            <person name="Sato S."/>
            <person name="Yamada T."/>
            <person name="Mori H."/>
            <person name="Tajima N."/>
            <person name="Moriyama T."/>
            <person name="Ikeuchi M."/>
            <person name="Watanabe M."/>
            <person name="Wada H."/>
            <person name="Kobayashi K."/>
            <person name="Saito M."/>
            <person name="Masuda T."/>
            <person name="Sasaki-Sekimoto Y."/>
            <person name="Mashiguchi K."/>
            <person name="Awai K."/>
            <person name="Shimojima M."/>
            <person name="Masuda S."/>
            <person name="Iwai M."/>
            <person name="Nobusawa T."/>
            <person name="Narise T."/>
            <person name="Kondo S."/>
            <person name="Saito H."/>
            <person name="Sato R."/>
            <person name="Murakawa M."/>
            <person name="Ihara Y."/>
            <person name="Oshima-Yamada Y."/>
            <person name="Ohtaka K."/>
            <person name="Satoh M."/>
            <person name="Sonobe K."/>
            <person name="Ishii M."/>
            <person name="Ohtani R."/>
            <person name="Kanamori-Sato M."/>
            <person name="Honoki R."/>
            <person name="Miyazaki D."/>
            <person name="Mochizuki H."/>
            <person name="Umetsu J."/>
            <person name="Higashi K."/>
            <person name="Shibata D."/>
            <person name="Kamiya Y."/>
            <person name="Sato N."/>
            <person name="Nakamura Y."/>
            <person name="Tabata S."/>
            <person name="Ida S."/>
            <person name="Kurokawa K."/>
            <person name="Ohta H."/>
        </authorList>
    </citation>
    <scope>NUCLEOTIDE SEQUENCE [LARGE SCALE GENOMIC DNA]</scope>
    <source>
        <strain evidence="11 12">NIES-2285</strain>
    </source>
</reference>
<feature type="domain" description="Rad50/SbcC-type AAA" evidence="10">
    <location>
        <begin position="212"/>
        <end position="259"/>
    </location>
</feature>
<gene>
    <name evidence="11" type="ORF">KFL_000760130</name>
</gene>
<evidence type="ECO:0000256" key="1">
    <source>
        <dbReference type="ARBA" id="ARBA00009441"/>
    </source>
</evidence>
<dbReference type="EMBL" id="DF237025">
    <property type="protein sequence ID" value="GAQ81284.1"/>
    <property type="molecule type" value="Genomic_DNA"/>
</dbReference>
<dbReference type="OMA" id="ICREIDE"/>
<dbReference type="OrthoDB" id="1938215at2759"/>
<evidence type="ECO:0000256" key="3">
    <source>
        <dbReference type="ARBA" id="ARBA00022741"/>
    </source>
</evidence>
<keyword evidence="3" id="KW-0547">Nucleotide-binding</keyword>
<proteinExistence type="inferred from homology"/>